<dbReference type="EMBL" id="JADOEL010000017">
    <property type="protein sequence ID" value="MBF8179328.1"/>
    <property type="molecule type" value="Genomic_DNA"/>
</dbReference>
<protein>
    <submittedName>
        <fullName evidence="1">Uncharacterized protein</fullName>
    </submittedName>
</protein>
<comment type="caution">
    <text evidence="1">The sequence shown here is derived from an EMBL/GenBank/DDBJ whole genome shotgun (WGS) entry which is preliminary data.</text>
</comment>
<accession>A0ABS0EXT0</accession>
<sequence length="106" mass="11924">MGVIHQQLALDEVTPGMVLADNLLDAQGQILLPKGAELSEQMLESLRRHDISSLRIFMGELSEEEAAAQRAYLQSRLTRLFRNSDGEDANGLLQNYVRKFRLGEQP</sequence>
<organism evidence="1 2">
    <name type="scientific">Herminiimonas contaminans</name>
    <dbReference type="NCBI Taxonomy" id="1111140"/>
    <lineage>
        <taxon>Bacteria</taxon>
        <taxon>Pseudomonadati</taxon>
        <taxon>Pseudomonadota</taxon>
        <taxon>Betaproteobacteria</taxon>
        <taxon>Burkholderiales</taxon>
        <taxon>Oxalobacteraceae</taxon>
        <taxon>Herminiimonas</taxon>
    </lineage>
</organism>
<proteinExistence type="predicted"/>
<gene>
    <name evidence="1" type="ORF">IXC47_16725</name>
</gene>
<keyword evidence="2" id="KW-1185">Reference proteome</keyword>
<dbReference type="Proteomes" id="UP000657372">
    <property type="component" value="Unassembled WGS sequence"/>
</dbReference>
<evidence type="ECO:0000313" key="1">
    <source>
        <dbReference type="EMBL" id="MBF8179328.1"/>
    </source>
</evidence>
<name>A0ABS0EXT0_9BURK</name>
<reference evidence="1 2" key="1">
    <citation type="submission" date="2020-11" db="EMBL/GenBank/DDBJ databases">
        <title>WGS of Herminiimonas contaminans strain Marseille-Q4544 isolated from planarians Schmidtea mediterranea.</title>
        <authorList>
            <person name="Kangale L."/>
        </authorList>
    </citation>
    <scope>NUCLEOTIDE SEQUENCE [LARGE SCALE GENOMIC DNA]</scope>
    <source>
        <strain evidence="1 2">Marseille-Q4544</strain>
    </source>
</reference>
<dbReference type="RefSeq" id="WP_195876400.1">
    <property type="nucleotide sequence ID" value="NZ_JADOEL010000017.1"/>
</dbReference>
<evidence type="ECO:0000313" key="2">
    <source>
        <dbReference type="Proteomes" id="UP000657372"/>
    </source>
</evidence>